<keyword evidence="1" id="KW-0732">Signal</keyword>
<gene>
    <name evidence="2" type="ORF">Goshw_026722</name>
</gene>
<accession>A0A7J9KUL2</accession>
<dbReference type="Proteomes" id="UP000593576">
    <property type="component" value="Unassembled WGS sequence"/>
</dbReference>
<protein>
    <submittedName>
        <fullName evidence="2">Uncharacterized protein</fullName>
    </submittedName>
</protein>
<evidence type="ECO:0000256" key="1">
    <source>
        <dbReference type="SAM" id="SignalP"/>
    </source>
</evidence>
<feature type="signal peptide" evidence="1">
    <location>
        <begin position="1"/>
        <end position="20"/>
    </location>
</feature>
<evidence type="ECO:0000313" key="2">
    <source>
        <dbReference type="EMBL" id="MBA0850202.1"/>
    </source>
</evidence>
<reference evidence="2 3" key="1">
    <citation type="journal article" date="2019" name="Genome Biol. Evol.">
        <title>Insights into the evolution of the New World diploid cottons (Gossypium, subgenus Houzingenia) based on genome sequencing.</title>
        <authorList>
            <person name="Grover C.E."/>
            <person name="Arick M.A. 2nd"/>
            <person name="Thrash A."/>
            <person name="Conover J.L."/>
            <person name="Sanders W.S."/>
            <person name="Peterson D.G."/>
            <person name="Frelichowski J.E."/>
            <person name="Scheffler J.A."/>
            <person name="Scheffler B.E."/>
            <person name="Wendel J.F."/>
        </authorList>
    </citation>
    <scope>NUCLEOTIDE SEQUENCE [LARGE SCALE GENOMIC DNA]</scope>
    <source>
        <strain evidence="2">1</strain>
        <tissue evidence="2">Leaf</tissue>
    </source>
</reference>
<evidence type="ECO:0000313" key="3">
    <source>
        <dbReference type="Proteomes" id="UP000593576"/>
    </source>
</evidence>
<organism evidence="2 3">
    <name type="scientific">Gossypium schwendimanii</name>
    <name type="common">Cotton</name>
    <dbReference type="NCBI Taxonomy" id="34291"/>
    <lineage>
        <taxon>Eukaryota</taxon>
        <taxon>Viridiplantae</taxon>
        <taxon>Streptophyta</taxon>
        <taxon>Embryophyta</taxon>
        <taxon>Tracheophyta</taxon>
        <taxon>Spermatophyta</taxon>
        <taxon>Magnoliopsida</taxon>
        <taxon>eudicotyledons</taxon>
        <taxon>Gunneridae</taxon>
        <taxon>Pentapetalae</taxon>
        <taxon>rosids</taxon>
        <taxon>malvids</taxon>
        <taxon>Malvales</taxon>
        <taxon>Malvaceae</taxon>
        <taxon>Malvoideae</taxon>
        <taxon>Gossypium</taxon>
    </lineage>
</organism>
<feature type="non-terminal residue" evidence="2">
    <location>
        <position position="1"/>
    </location>
</feature>
<sequence>MPPPVLVFAPIFTVCRLATATLGATLTKDEVEALGSIPAVVETTVGQKVQNQMLLIMSPVIAFTVPPPAILF</sequence>
<comment type="caution">
    <text evidence="2">The sequence shown here is derived from an EMBL/GenBank/DDBJ whole genome shotgun (WGS) entry which is preliminary data.</text>
</comment>
<feature type="chain" id="PRO_5029494541" evidence="1">
    <location>
        <begin position="21"/>
        <end position="72"/>
    </location>
</feature>
<proteinExistence type="predicted"/>
<keyword evidence="3" id="KW-1185">Reference proteome</keyword>
<dbReference type="AlphaFoldDB" id="A0A7J9KUL2"/>
<name>A0A7J9KUL2_GOSSC</name>
<dbReference type="EMBL" id="JABFAF010000002">
    <property type="protein sequence ID" value="MBA0850202.1"/>
    <property type="molecule type" value="Genomic_DNA"/>
</dbReference>